<keyword evidence="3" id="KW-1185">Reference proteome</keyword>
<dbReference type="InterPro" id="IPR004871">
    <property type="entry name" value="RSE1/DDB1/CPSF1_C"/>
</dbReference>
<dbReference type="InterPro" id="IPR015943">
    <property type="entry name" value="WD40/YVTN_repeat-like_dom_sf"/>
</dbReference>
<evidence type="ECO:0000313" key="2">
    <source>
        <dbReference type="EMBL" id="GAU41794.1"/>
    </source>
</evidence>
<accession>A0A2Z6NAP3</accession>
<sequence length="145" mass="15660">MIRSLAVYSSRIAVGVHCNGILFFSYNEDGKKLTLHSGNSSARSVTDYILMDDSTVSVSNFKTIITVLSSDHLNGSISSTNLRLICAYYMGEIVWSIRKCSFSYKLPADDALLGEIAPETSVGSLQNAIVASTLLGSIIIFLPLS</sequence>
<gene>
    <name evidence="2" type="ORF">TSUD_379320</name>
</gene>
<feature type="non-terminal residue" evidence="2">
    <location>
        <position position="145"/>
    </location>
</feature>
<dbReference type="GO" id="GO:0005634">
    <property type="term" value="C:nucleus"/>
    <property type="evidence" value="ECO:0007669"/>
    <property type="project" value="InterPro"/>
</dbReference>
<dbReference type="GO" id="GO:0003676">
    <property type="term" value="F:nucleic acid binding"/>
    <property type="evidence" value="ECO:0007669"/>
    <property type="project" value="InterPro"/>
</dbReference>
<dbReference type="Proteomes" id="UP000242715">
    <property type="component" value="Unassembled WGS sequence"/>
</dbReference>
<name>A0A2Z6NAP3_TRISU</name>
<dbReference type="InterPro" id="IPR050358">
    <property type="entry name" value="RSE1/DDB1/CFT1"/>
</dbReference>
<dbReference type="Pfam" id="PF03178">
    <property type="entry name" value="CPSF_A"/>
    <property type="match status" value="1"/>
</dbReference>
<evidence type="ECO:0000259" key="1">
    <source>
        <dbReference type="Pfam" id="PF03178"/>
    </source>
</evidence>
<evidence type="ECO:0000313" key="3">
    <source>
        <dbReference type="Proteomes" id="UP000242715"/>
    </source>
</evidence>
<dbReference type="Gene3D" id="2.130.10.10">
    <property type="entry name" value="YVTN repeat-like/Quinoprotein amine dehydrogenase"/>
    <property type="match status" value="1"/>
</dbReference>
<dbReference type="PANTHER" id="PTHR10644">
    <property type="entry name" value="DNA REPAIR/RNA PROCESSING CPSF FAMILY"/>
    <property type="match status" value="1"/>
</dbReference>
<dbReference type="AlphaFoldDB" id="A0A2Z6NAP3"/>
<feature type="domain" description="RSE1/DDB1/CPSF1 C-terminal" evidence="1">
    <location>
        <begin position="2"/>
        <end position="143"/>
    </location>
</feature>
<reference evidence="3" key="1">
    <citation type="journal article" date="2017" name="Front. Plant Sci.">
        <title>Climate Clever Clovers: New Paradigm to Reduce the Environmental Footprint of Ruminants by Breeding Low Methanogenic Forages Utilizing Haplotype Variation.</title>
        <authorList>
            <person name="Kaur P."/>
            <person name="Appels R."/>
            <person name="Bayer P.E."/>
            <person name="Keeble-Gagnere G."/>
            <person name="Wang J."/>
            <person name="Hirakawa H."/>
            <person name="Shirasawa K."/>
            <person name="Vercoe P."/>
            <person name="Stefanova K."/>
            <person name="Durmic Z."/>
            <person name="Nichols P."/>
            <person name="Revell C."/>
            <person name="Isobe S.N."/>
            <person name="Edwards D."/>
            <person name="Erskine W."/>
        </authorList>
    </citation>
    <scope>NUCLEOTIDE SEQUENCE [LARGE SCALE GENOMIC DNA]</scope>
    <source>
        <strain evidence="3">cv. Daliak</strain>
    </source>
</reference>
<dbReference type="EMBL" id="DF973882">
    <property type="protein sequence ID" value="GAU41794.1"/>
    <property type="molecule type" value="Genomic_DNA"/>
</dbReference>
<proteinExistence type="predicted"/>
<dbReference type="OrthoDB" id="1700167at2759"/>
<protein>
    <recommendedName>
        <fullName evidence="1">RSE1/DDB1/CPSF1 C-terminal domain-containing protein</fullName>
    </recommendedName>
</protein>
<organism evidence="2 3">
    <name type="scientific">Trifolium subterraneum</name>
    <name type="common">Subterranean clover</name>
    <dbReference type="NCBI Taxonomy" id="3900"/>
    <lineage>
        <taxon>Eukaryota</taxon>
        <taxon>Viridiplantae</taxon>
        <taxon>Streptophyta</taxon>
        <taxon>Embryophyta</taxon>
        <taxon>Tracheophyta</taxon>
        <taxon>Spermatophyta</taxon>
        <taxon>Magnoliopsida</taxon>
        <taxon>eudicotyledons</taxon>
        <taxon>Gunneridae</taxon>
        <taxon>Pentapetalae</taxon>
        <taxon>rosids</taxon>
        <taxon>fabids</taxon>
        <taxon>Fabales</taxon>
        <taxon>Fabaceae</taxon>
        <taxon>Papilionoideae</taxon>
        <taxon>50 kb inversion clade</taxon>
        <taxon>NPAAA clade</taxon>
        <taxon>Hologalegina</taxon>
        <taxon>IRL clade</taxon>
        <taxon>Trifolieae</taxon>
        <taxon>Trifolium</taxon>
    </lineage>
</organism>